<proteinExistence type="predicted"/>
<comment type="caution">
    <text evidence="1">The sequence shown here is derived from an EMBL/GenBank/DDBJ whole genome shotgun (WGS) entry which is preliminary data.</text>
</comment>
<keyword evidence="2" id="KW-1185">Reference proteome</keyword>
<accession>A0A9N8ZEG1</accession>
<sequence>MLQEWFIPVYIHEKRQLKGMLLNPILMQMLIVFENPFLMVESHNEIINLFLLVSTFFFAITPEIHSITDSTVAGNHHIVCIDSIVKYRLPLRFPPVPCLLKLILRNSLFYTCNNEISLRIISKFEFNEQHKIVRHEDIWSIKDLIESLPLIGWLYADVGRKATGLVTDGLVNLTQEMVKAWNNWEI</sequence>
<organism evidence="1 2">
    <name type="scientific">Dentiscutata erythropus</name>
    <dbReference type="NCBI Taxonomy" id="1348616"/>
    <lineage>
        <taxon>Eukaryota</taxon>
        <taxon>Fungi</taxon>
        <taxon>Fungi incertae sedis</taxon>
        <taxon>Mucoromycota</taxon>
        <taxon>Glomeromycotina</taxon>
        <taxon>Glomeromycetes</taxon>
        <taxon>Diversisporales</taxon>
        <taxon>Gigasporaceae</taxon>
        <taxon>Dentiscutata</taxon>
    </lineage>
</organism>
<evidence type="ECO:0000313" key="1">
    <source>
        <dbReference type="EMBL" id="CAG8491818.1"/>
    </source>
</evidence>
<gene>
    <name evidence="1" type="ORF">DERYTH_LOCUS2451</name>
</gene>
<dbReference type="EMBL" id="CAJVPY010000783">
    <property type="protein sequence ID" value="CAG8491818.1"/>
    <property type="molecule type" value="Genomic_DNA"/>
</dbReference>
<name>A0A9N8ZEG1_9GLOM</name>
<dbReference type="AlphaFoldDB" id="A0A9N8ZEG1"/>
<dbReference type="OrthoDB" id="9995831at2759"/>
<evidence type="ECO:0000313" key="2">
    <source>
        <dbReference type="Proteomes" id="UP000789405"/>
    </source>
</evidence>
<reference evidence="1" key="1">
    <citation type="submission" date="2021-06" db="EMBL/GenBank/DDBJ databases">
        <authorList>
            <person name="Kallberg Y."/>
            <person name="Tangrot J."/>
            <person name="Rosling A."/>
        </authorList>
    </citation>
    <scope>NUCLEOTIDE SEQUENCE</scope>
    <source>
        <strain evidence="1">MA453B</strain>
    </source>
</reference>
<dbReference type="Proteomes" id="UP000789405">
    <property type="component" value="Unassembled WGS sequence"/>
</dbReference>
<protein>
    <submittedName>
        <fullName evidence="1">5238_t:CDS:1</fullName>
    </submittedName>
</protein>